<dbReference type="PANTHER" id="PTHR11915">
    <property type="entry name" value="SPECTRIN/FILAMIN RELATED CYTOSKELETAL PROTEIN"/>
    <property type="match status" value="1"/>
</dbReference>
<dbReference type="STRING" id="284592.Q6BUZ3"/>
<dbReference type="SUPFAM" id="SSF47576">
    <property type="entry name" value="Calponin-homology domain, CH-domain"/>
    <property type="match status" value="1"/>
</dbReference>
<dbReference type="Gene3D" id="1.10.418.10">
    <property type="entry name" value="Calponin-like domain"/>
    <property type="match status" value="2"/>
</dbReference>
<name>Q6BUZ3_DEBHA</name>
<gene>
    <name evidence="2" type="ordered locus">DEHA2C06688g</name>
</gene>
<proteinExistence type="predicted"/>
<dbReference type="Proteomes" id="UP000000599">
    <property type="component" value="Chromosome C"/>
</dbReference>
<dbReference type="GO" id="GO:0007010">
    <property type="term" value="P:cytoskeleton organization"/>
    <property type="evidence" value="ECO:0007669"/>
    <property type="project" value="UniProtKB-ARBA"/>
</dbReference>
<organism evidence="2 3">
    <name type="scientific">Debaryomyces hansenii (strain ATCC 36239 / CBS 767 / BCRC 21394 / JCM 1990 / NBRC 0083 / IGC 2968)</name>
    <name type="common">Yeast</name>
    <name type="synonym">Torulaspora hansenii</name>
    <dbReference type="NCBI Taxonomy" id="284592"/>
    <lineage>
        <taxon>Eukaryota</taxon>
        <taxon>Fungi</taxon>
        <taxon>Dikarya</taxon>
        <taxon>Ascomycota</taxon>
        <taxon>Saccharomycotina</taxon>
        <taxon>Pichiomycetes</taxon>
        <taxon>Debaryomycetaceae</taxon>
        <taxon>Debaryomyces</taxon>
    </lineage>
</organism>
<dbReference type="InterPro" id="IPR036872">
    <property type="entry name" value="CH_dom_sf"/>
</dbReference>
<feature type="domain" description="Calponin-homology (CH)" evidence="1">
    <location>
        <begin position="143"/>
        <end position="250"/>
    </location>
</feature>
<dbReference type="KEGG" id="dha:DEHA2C06688g"/>
<dbReference type="eggNOG" id="KOG0035">
    <property type="taxonomic scope" value="Eukaryota"/>
</dbReference>
<reference evidence="2 3" key="1">
    <citation type="journal article" date="2004" name="Nature">
        <title>Genome evolution in yeasts.</title>
        <authorList>
            <consortium name="Genolevures"/>
            <person name="Dujon B."/>
            <person name="Sherman D."/>
            <person name="Fischer G."/>
            <person name="Durrens P."/>
            <person name="Casaregola S."/>
            <person name="Lafontaine I."/>
            <person name="de Montigny J."/>
            <person name="Marck C."/>
            <person name="Neuveglise C."/>
            <person name="Talla E."/>
            <person name="Goffard N."/>
            <person name="Frangeul L."/>
            <person name="Aigle M."/>
            <person name="Anthouard V."/>
            <person name="Babour A."/>
            <person name="Barbe V."/>
            <person name="Barnay S."/>
            <person name="Blanchin S."/>
            <person name="Beckerich J.M."/>
            <person name="Beyne E."/>
            <person name="Bleykasten C."/>
            <person name="Boisrame A."/>
            <person name="Boyer J."/>
            <person name="Cattolico L."/>
            <person name="Confanioleri F."/>
            <person name="de Daruvar A."/>
            <person name="Despons L."/>
            <person name="Fabre E."/>
            <person name="Fairhead C."/>
            <person name="Ferry-Dumazet H."/>
            <person name="Groppi A."/>
            <person name="Hantraye F."/>
            <person name="Hennequin C."/>
            <person name="Jauniaux N."/>
            <person name="Joyet P."/>
            <person name="Kachouri R."/>
            <person name="Kerrest A."/>
            <person name="Koszul R."/>
            <person name="Lemaire M."/>
            <person name="Lesur I."/>
            <person name="Ma L."/>
            <person name="Muller H."/>
            <person name="Nicaud J.M."/>
            <person name="Nikolski M."/>
            <person name="Oztas S."/>
            <person name="Ozier-Kalogeropoulos O."/>
            <person name="Pellenz S."/>
            <person name="Potier S."/>
            <person name="Richard G.F."/>
            <person name="Straub M.L."/>
            <person name="Suleau A."/>
            <person name="Swennene D."/>
            <person name="Tekaia F."/>
            <person name="Wesolowski-Louvel M."/>
            <person name="Westhof E."/>
            <person name="Wirth B."/>
            <person name="Zeniou-Meyer M."/>
            <person name="Zivanovic I."/>
            <person name="Bolotin-Fukuhara M."/>
            <person name="Thierry A."/>
            <person name="Bouchier C."/>
            <person name="Caudron B."/>
            <person name="Scarpelli C."/>
            <person name="Gaillardin C."/>
            <person name="Weissenbach J."/>
            <person name="Wincker P."/>
            <person name="Souciet J.L."/>
        </authorList>
    </citation>
    <scope>NUCLEOTIDE SEQUENCE [LARGE SCALE GENOMIC DNA]</scope>
    <source>
        <strain evidence="3">ATCC 36239 / CBS 767 / BCRC 21394 / JCM 1990 / NBRC 0083 / IGC 2968</strain>
    </source>
</reference>
<dbReference type="AlphaFoldDB" id="Q6BUZ3"/>
<dbReference type="Pfam" id="PF00307">
    <property type="entry name" value="CH"/>
    <property type="match status" value="1"/>
</dbReference>
<evidence type="ECO:0000313" key="3">
    <source>
        <dbReference type="Proteomes" id="UP000000599"/>
    </source>
</evidence>
<protein>
    <submittedName>
        <fullName evidence="2">DEHA2C06688p</fullName>
    </submittedName>
</protein>
<keyword evidence="3" id="KW-1185">Reference proteome</keyword>
<dbReference type="EMBL" id="CR382135">
    <property type="protein sequence ID" value="CAG86034.2"/>
    <property type="molecule type" value="Genomic_DNA"/>
</dbReference>
<dbReference type="OMA" id="YYLTPIY"/>
<dbReference type="GeneID" id="2900486"/>
<dbReference type="RefSeq" id="XP_457976.2">
    <property type="nucleotide sequence ID" value="XM_457976.1"/>
</dbReference>
<dbReference type="SMART" id="SM00033">
    <property type="entry name" value="CH"/>
    <property type="match status" value="2"/>
</dbReference>
<dbReference type="InterPro" id="IPR001715">
    <property type="entry name" value="CH_dom"/>
</dbReference>
<dbReference type="HOGENOM" id="CLU_434105_0_0_1"/>
<accession>Q6BUZ3</accession>
<dbReference type="OrthoDB" id="10017054at2759"/>
<sequence length="679" mass="77748">MSHATNQEGSNDWVALQHKTMTRWINSKIEEEITDLQYDLSDGLVLVKLINKIIVEIADKNPQAKLYSLHPVYKKPTFMLQKYENVNDFLQFVQVVLKINICNISADNIVEGNLKLILGLIWSIFIFATTNSMPSSSDGTSFVKVKQILLEWVNLIVRKKGLNQVTNFDRDWSLEINRPDLIFLGILDYYLPIEVPVEPYSKRLQNMNKIFEIAKTVSIPQLADSEDFTLFVPEEKCIVTYVLEWFKVFQLGTKFDSSKDNSTETAGVFGVENKDVVETVNDLSEKLQEPCIPVHSPEPLNAKKNKVVLDRFIETIVSSARQKQKYENKSLLLCNRTNMIISKIVRNTYYFNDFSIDYLIDSLDEFFTMFSNAYNCMDGSFSSNIKKALHRFATIKIKFKILIEILEEFESYRSDTKTMLMYNNLPELKKISMDIQNSLNSIGVTTVYKPPPSLSLSSCVDNISELTGSNEQKFVKLAKKGIKKLQTSPLKRINDYLKIVEKNLNDAEQSDMHRAQRPMIVHSLDSIDYLINISHNLDYFSRNLEINQSTSGLKSLLESSIDSQHTLAEPNYNVYKAFKSITSNRTHLSEAELTNLLHASVTHKFMNSKSNKVLSFMKLIPNIDLSTDRSDISFAISYASDESDDNNSLFDGLQKSKHNDDRAYDIGGFIERLDNGFQI</sequence>
<dbReference type="PROSITE" id="PS50021">
    <property type="entry name" value="CH"/>
    <property type="match status" value="2"/>
</dbReference>
<evidence type="ECO:0000259" key="1">
    <source>
        <dbReference type="PROSITE" id="PS50021"/>
    </source>
</evidence>
<feature type="domain" description="Calponin-homology (CH)" evidence="1">
    <location>
        <begin position="15"/>
        <end position="129"/>
    </location>
</feature>
<dbReference type="InParanoid" id="Q6BUZ3"/>
<evidence type="ECO:0000313" key="2">
    <source>
        <dbReference type="EMBL" id="CAG86034.2"/>
    </source>
</evidence>